<reference evidence="3 4" key="1">
    <citation type="submission" date="2016-04" db="EMBL/GenBank/DDBJ databases">
        <authorList>
            <person name="Evans L.H."/>
            <person name="Alamgir A."/>
            <person name="Owens N."/>
            <person name="Weber N.D."/>
            <person name="Virtaneva K."/>
            <person name="Barbian K."/>
            <person name="Babar A."/>
            <person name="Rosenke K."/>
        </authorList>
    </citation>
    <scope>NUCLEOTIDE SEQUENCE [LARGE SCALE GENOMIC DNA]</scope>
    <source>
        <strain evidence="3 4">CCM 8644</strain>
    </source>
</reference>
<dbReference type="RefSeq" id="WP_068821528.1">
    <property type="nucleotide sequence ID" value="NZ_LWHJ01000022.1"/>
</dbReference>
<reference evidence="3 4" key="2">
    <citation type="submission" date="2016-06" db="EMBL/GenBank/DDBJ databases">
        <title>Pedobacter psychrophilus sp. nov., isolated from Antarctic fragmentary rock.</title>
        <authorList>
            <person name="Svec P."/>
        </authorList>
    </citation>
    <scope>NUCLEOTIDE SEQUENCE [LARGE SCALE GENOMIC DNA]</scope>
    <source>
        <strain evidence="3 4">CCM 8644</strain>
    </source>
</reference>
<evidence type="ECO:0000313" key="3">
    <source>
        <dbReference type="EMBL" id="OAQ40287.1"/>
    </source>
</evidence>
<dbReference type="SUPFAM" id="SSF100950">
    <property type="entry name" value="NagB/RpiA/CoA transferase-like"/>
    <property type="match status" value="1"/>
</dbReference>
<sequence>MEDYKFEAAKASVDFIKHGQKIGVGAGSSIFHMIDIILKDTTLAQSLSFVSSSFKTRQYLREKGLTEQLSSNIEGLDLYFDGCDQFDTELNAFKSGGGIHTSEKIIAASAKEFILVGDESKFVEKLNNKHPLVIEILPESLSLVLKKLQLHYPQSVVAIRMASQKDGAVITENGNLLADIKFSVIPDLNELNIKIKMITGIVEHSLFYRMANKAVIAGEQGIRIINPIYDNAIK</sequence>
<protein>
    <recommendedName>
        <fullName evidence="2">Ribose 5-phosphate isomerase A</fullName>
        <ecNumber evidence="2">5.3.1.6</ecNumber>
    </recommendedName>
</protein>
<accession>A0A179DGT2</accession>
<evidence type="ECO:0000313" key="4">
    <source>
        <dbReference type="Proteomes" id="UP000078459"/>
    </source>
</evidence>
<name>A0A179DGT2_9SPHI</name>
<dbReference type="OrthoDB" id="5870696at2"/>
<dbReference type="GO" id="GO:0004751">
    <property type="term" value="F:ribose-5-phosphate isomerase activity"/>
    <property type="evidence" value="ECO:0007669"/>
    <property type="project" value="UniProtKB-UniRule"/>
</dbReference>
<keyword evidence="1" id="KW-0413">Isomerase</keyword>
<proteinExistence type="predicted"/>
<dbReference type="Pfam" id="PF06026">
    <property type="entry name" value="Rib_5-P_isom_A"/>
    <property type="match status" value="1"/>
</dbReference>
<dbReference type="PANTHER" id="PTHR11934:SF0">
    <property type="entry name" value="RIBOSE-5-PHOSPHATE ISOMERASE"/>
    <property type="match status" value="1"/>
</dbReference>
<dbReference type="GO" id="GO:0009052">
    <property type="term" value="P:pentose-phosphate shunt, non-oxidative branch"/>
    <property type="evidence" value="ECO:0007669"/>
    <property type="project" value="InterPro"/>
</dbReference>
<evidence type="ECO:0000256" key="2">
    <source>
        <dbReference type="NCBIfam" id="TIGR00021"/>
    </source>
</evidence>
<dbReference type="PANTHER" id="PTHR11934">
    <property type="entry name" value="RIBOSE-5-PHOSPHATE ISOMERASE"/>
    <property type="match status" value="1"/>
</dbReference>
<dbReference type="AlphaFoldDB" id="A0A179DGT2"/>
<organism evidence="3 4">
    <name type="scientific">Pedobacter psychrophilus</name>
    <dbReference type="NCBI Taxonomy" id="1826909"/>
    <lineage>
        <taxon>Bacteria</taxon>
        <taxon>Pseudomonadati</taxon>
        <taxon>Bacteroidota</taxon>
        <taxon>Sphingobacteriia</taxon>
        <taxon>Sphingobacteriales</taxon>
        <taxon>Sphingobacteriaceae</taxon>
        <taxon>Pedobacter</taxon>
    </lineage>
</organism>
<dbReference type="SUPFAM" id="SSF75445">
    <property type="entry name" value="D-ribose-5-phosphate isomerase (RpiA), lid domain"/>
    <property type="match status" value="1"/>
</dbReference>
<dbReference type="Proteomes" id="UP000078459">
    <property type="component" value="Unassembled WGS sequence"/>
</dbReference>
<gene>
    <name evidence="3" type="ORF">A5893_04865</name>
</gene>
<dbReference type="GO" id="GO:0006014">
    <property type="term" value="P:D-ribose metabolic process"/>
    <property type="evidence" value="ECO:0007669"/>
    <property type="project" value="TreeGrafter"/>
</dbReference>
<comment type="caution">
    <text evidence="3">The sequence shown here is derived from an EMBL/GenBank/DDBJ whole genome shotgun (WGS) entry which is preliminary data.</text>
</comment>
<dbReference type="Gene3D" id="3.30.70.260">
    <property type="match status" value="1"/>
</dbReference>
<dbReference type="STRING" id="1826909.A5893_04865"/>
<dbReference type="CDD" id="cd01398">
    <property type="entry name" value="RPI_A"/>
    <property type="match status" value="1"/>
</dbReference>
<dbReference type="InterPro" id="IPR004788">
    <property type="entry name" value="Ribose5P_isomerase_type_A"/>
</dbReference>
<dbReference type="NCBIfam" id="TIGR00021">
    <property type="entry name" value="rpiA"/>
    <property type="match status" value="1"/>
</dbReference>
<evidence type="ECO:0000256" key="1">
    <source>
        <dbReference type="ARBA" id="ARBA00023235"/>
    </source>
</evidence>
<keyword evidence="4" id="KW-1185">Reference proteome</keyword>
<dbReference type="Gene3D" id="3.40.50.1360">
    <property type="match status" value="1"/>
</dbReference>
<dbReference type="InterPro" id="IPR037171">
    <property type="entry name" value="NagB/RpiA_transferase-like"/>
</dbReference>
<dbReference type="GO" id="GO:0005829">
    <property type="term" value="C:cytosol"/>
    <property type="evidence" value="ECO:0007669"/>
    <property type="project" value="TreeGrafter"/>
</dbReference>
<dbReference type="EMBL" id="LWHJ01000022">
    <property type="protein sequence ID" value="OAQ40287.1"/>
    <property type="molecule type" value="Genomic_DNA"/>
</dbReference>
<dbReference type="EC" id="5.3.1.6" evidence="2"/>